<dbReference type="AlphaFoldDB" id="A0A8J5XHM7"/>
<feature type="transmembrane region" description="Helical" evidence="5">
    <location>
        <begin position="114"/>
        <end position="133"/>
    </location>
</feature>
<evidence type="ECO:0000259" key="6">
    <source>
        <dbReference type="Pfam" id="PF10277"/>
    </source>
</evidence>
<dbReference type="EMBL" id="JAGTXO010000006">
    <property type="protein sequence ID" value="KAG8467508.1"/>
    <property type="molecule type" value="Genomic_DNA"/>
</dbReference>
<gene>
    <name evidence="7" type="ORF">KFE25_000824</name>
</gene>
<feature type="transmembrane region" description="Helical" evidence="5">
    <location>
        <begin position="51"/>
        <end position="72"/>
    </location>
</feature>
<dbReference type="Pfam" id="PF10277">
    <property type="entry name" value="Frag1"/>
    <property type="match status" value="1"/>
</dbReference>
<organism evidence="7 8">
    <name type="scientific">Diacronema lutheri</name>
    <name type="common">Unicellular marine alga</name>
    <name type="synonym">Monochrysis lutheri</name>
    <dbReference type="NCBI Taxonomy" id="2081491"/>
    <lineage>
        <taxon>Eukaryota</taxon>
        <taxon>Haptista</taxon>
        <taxon>Haptophyta</taxon>
        <taxon>Pavlovophyceae</taxon>
        <taxon>Pavlovales</taxon>
        <taxon>Pavlovaceae</taxon>
        <taxon>Diacronema</taxon>
    </lineage>
</organism>
<keyword evidence="3 5" id="KW-1133">Transmembrane helix</keyword>
<feature type="transmembrane region" description="Helical" evidence="5">
    <location>
        <begin position="181"/>
        <end position="200"/>
    </location>
</feature>
<comment type="subcellular location">
    <subcellularLocation>
        <location evidence="1">Endomembrane system</location>
        <topology evidence="1">Multi-pass membrane protein</topology>
    </subcellularLocation>
</comment>
<keyword evidence="4 5" id="KW-0472">Membrane</keyword>
<dbReference type="Proteomes" id="UP000751190">
    <property type="component" value="Unassembled WGS sequence"/>
</dbReference>
<feature type="transmembrane region" description="Helical" evidence="5">
    <location>
        <begin position="252"/>
        <end position="270"/>
    </location>
</feature>
<dbReference type="PANTHER" id="PTHR21324">
    <property type="entry name" value="FASTING-INDUCIBLE INTEGRAL MEMBRANE PROTEIN TM6P1-RELATED"/>
    <property type="match status" value="1"/>
</dbReference>
<sequence>MVAHLVPVLAIVTGVSTFAICVGAVLADNIYVGGIPWPYLSDTGREGTSYTIFAVGLSVTAVLIAASDVLYWHATYGEDASEVSVAGALKLALGCPSPGGCCSPSATALVATKLFCLSSVALTLLACFSTIVYPDVHQYSAYAFFLLQVVGIALLTSASNRPAARREMTRSVRRATLARNVLAAIFFVAVVIYLPIGLAVNCEWSRLSVDDCVRTQRLGEAYCEARRLPGDSSQTTLWDYSGCPRTNTMRSVSQFICVIAILLFHGTFTIDLRRDAESISDEDLEVPSQARKLPTMFGM</sequence>
<reference evidence="7" key="1">
    <citation type="submission" date="2021-05" db="EMBL/GenBank/DDBJ databases">
        <title>The genome of the haptophyte Pavlova lutheri (Diacronema luteri, Pavlovales) - a model for lipid biosynthesis in eukaryotic algae.</title>
        <authorList>
            <person name="Hulatt C.J."/>
            <person name="Posewitz M.C."/>
        </authorList>
    </citation>
    <scope>NUCLEOTIDE SEQUENCE</scope>
    <source>
        <strain evidence="7">NIVA-4/92</strain>
    </source>
</reference>
<proteinExistence type="predicted"/>
<evidence type="ECO:0000313" key="7">
    <source>
        <dbReference type="EMBL" id="KAG8467508.1"/>
    </source>
</evidence>
<evidence type="ECO:0000256" key="2">
    <source>
        <dbReference type="ARBA" id="ARBA00022692"/>
    </source>
</evidence>
<name>A0A8J5XHM7_DIALT</name>
<dbReference type="GO" id="GO:0012505">
    <property type="term" value="C:endomembrane system"/>
    <property type="evidence" value="ECO:0007669"/>
    <property type="project" value="UniProtKB-SubCell"/>
</dbReference>
<keyword evidence="8" id="KW-1185">Reference proteome</keyword>
<accession>A0A8J5XHM7</accession>
<evidence type="ECO:0000256" key="1">
    <source>
        <dbReference type="ARBA" id="ARBA00004127"/>
    </source>
</evidence>
<evidence type="ECO:0000256" key="3">
    <source>
        <dbReference type="ARBA" id="ARBA00022989"/>
    </source>
</evidence>
<evidence type="ECO:0000256" key="5">
    <source>
        <dbReference type="SAM" id="Phobius"/>
    </source>
</evidence>
<keyword evidence="2 5" id="KW-0812">Transmembrane</keyword>
<feature type="transmembrane region" description="Helical" evidence="5">
    <location>
        <begin position="139"/>
        <end position="160"/>
    </location>
</feature>
<dbReference type="InterPro" id="IPR050911">
    <property type="entry name" value="DRAM/TMEM150_Autophagy_Mod"/>
</dbReference>
<evidence type="ECO:0000313" key="8">
    <source>
        <dbReference type="Proteomes" id="UP000751190"/>
    </source>
</evidence>
<dbReference type="InterPro" id="IPR019402">
    <property type="entry name" value="CWH43_N"/>
</dbReference>
<feature type="domain" description="CWH43-like N-terminal" evidence="6">
    <location>
        <begin position="4"/>
        <end position="273"/>
    </location>
</feature>
<evidence type="ECO:0000256" key="4">
    <source>
        <dbReference type="ARBA" id="ARBA00023136"/>
    </source>
</evidence>
<protein>
    <recommendedName>
        <fullName evidence="6">CWH43-like N-terminal domain-containing protein</fullName>
    </recommendedName>
</protein>
<dbReference type="OMA" id="YWFFLLE"/>
<dbReference type="PANTHER" id="PTHR21324:SF2">
    <property type="entry name" value="EG:22E5.9 PROTEIN"/>
    <property type="match status" value="1"/>
</dbReference>
<comment type="caution">
    <text evidence="7">The sequence shown here is derived from an EMBL/GenBank/DDBJ whole genome shotgun (WGS) entry which is preliminary data.</text>
</comment>
<dbReference type="OrthoDB" id="191706at2759"/>